<feature type="non-terminal residue" evidence="1">
    <location>
        <position position="73"/>
    </location>
</feature>
<evidence type="ECO:0000313" key="1">
    <source>
        <dbReference type="EMBL" id="PBK84489.1"/>
    </source>
</evidence>
<organism evidence="1 2">
    <name type="scientific">Armillaria gallica</name>
    <name type="common">Bulbous honey fungus</name>
    <name type="synonym">Armillaria bulbosa</name>
    <dbReference type="NCBI Taxonomy" id="47427"/>
    <lineage>
        <taxon>Eukaryota</taxon>
        <taxon>Fungi</taxon>
        <taxon>Dikarya</taxon>
        <taxon>Basidiomycota</taxon>
        <taxon>Agaricomycotina</taxon>
        <taxon>Agaricomycetes</taxon>
        <taxon>Agaricomycetidae</taxon>
        <taxon>Agaricales</taxon>
        <taxon>Marasmiineae</taxon>
        <taxon>Physalacriaceae</taxon>
        <taxon>Armillaria</taxon>
    </lineage>
</organism>
<dbReference type="AlphaFoldDB" id="A0A2H3CN25"/>
<protein>
    <submittedName>
        <fullName evidence="1">Uncharacterized protein</fullName>
    </submittedName>
</protein>
<dbReference type="Proteomes" id="UP000217790">
    <property type="component" value="Unassembled WGS sequence"/>
</dbReference>
<sequence>LYTKELIRKGYGYPFWYPEPESSVLGEFMTKGMHYGDVGILNSTGGFNFLFNIFKAAGDPINDGHAPPGFQPL</sequence>
<accession>A0A2H3CN25</accession>
<gene>
    <name evidence="1" type="ORF">ARMGADRAFT_898152</name>
</gene>
<name>A0A2H3CN25_ARMGA</name>
<proteinExistence type="predicted"/>
<dbReference type="InParanoid" id="A0A2H3CN25"/>
<evidence type="ECO:0000313" key="2">
    <source>
        <dbReference type="Proteomes" id="UP000217790"/>
    </source>
</evidence>
<dbReference type="OrthoDB" id="3070764at2759"/>
<keyword evidence="2" id="KW-1185">Reference proteome</keyword>
<reference evidence="2" key="1">
    <citation type="journal article" date="2017" name="Nat. Ecol. Evol.">
        <title>Genome expansion and lineage-specific genetic innovations in the forest pathogenic fungi Armillaria.</title>
        <authorList>
            <person name="Sipos G."/>
            <person name="Prasanna A.N."/>
            <person name="Walter M.C."/>
            <person name="O'Connor E."/>
            <person name="Balint B."/>
            <person name="Krizsan K."/>
            <person name="Kiss B."/>
            <person name="Hess J."/>
            <person name="Varga T."/>
            <person name="Slot J."/>
            <person name="Riley R."/>
            <person name="Boka B."/>
            <person name="Rigling D."/>
            <person name="Barry K."/>
            <person name="Lee J."/>
            <person name="Mihaltcheva S."/>
            <person name="LaButti K."/>
            <person name="Lipzen A."/>
            <person name="Waldron R."/>
            <person name="Moloney N.M."/>
            <person name="Sperisen C."/>
            <person name="Kredics L."/>
            <person name="Vagvoelgyi C."/>
            <person name="Patrignani A."/>
            <person name="Fitzpatrick D."/>
            <person name="Nagy I."/>
            <person name="Doyle S."/>
            <person name="Anderson J.B."/>
            <person name="Grigoriev I.V."/>
            <person name="Gueldener U."/>
            <person name="Muensterkoetter M."/>
            <person name="Nagy L.G."/>
        </authorList>
    </citation>
    <scope>NUCLEOTIDE SEQUENCE [LARGE SCALE GENOMIC DNA]</scope>
    <source>
        <strain evidence="2">Ar21-2</strain>
    </source>
</reference>
<dbReference type="EMBL" id="KZ293697">
    <property type="protein sequence ID" value="PBK84489.1"/>
    <property type="molecule type" value="Genomic_DNA"/>
</dbReference>
<dbReference type="STRING" id="47427.A0A2H3CN25"/>
<dbReference type="OMA" id="PINQFRG"/>
<feature type="non-terminal residue" evidence="1">
    <location>
        <position position="1"/>
    </location>
</feature>